<dbReference type="InterPro" id="IPR050697">
    <property type="entry name" value="Adenylyl/Guanylyl_Cyclase_3/4"/>
</dbReference>
<feature type="compositionally biased region" description="Basic and acidic residues" evidence="1">
    <location>
        <begin position="15"/>
        <end position="37"/>
    </location>
</feature>
<dbReference type="Proteomes" id="UP000320333">
    <property type="component" value="Unassembled WGS sequence"/>
</dbReference>
<dbReference type="OrthoDB" id="60033at2759"/>
<dbReference type="CDD" id="cd07302">
    <property type="entry name" value="CHD"/>
    <property type="match status" value="1"/>
</dbReference>
<evidence type="ECO:0000259" key="3">
    <source>
        <dbReference type="PROSITE" id="PS50125"/>
    </source>
</evidence>
<accession>A0A507FBH3</accession>
<dbReference type="STRING" id="246404.A0A507FBH3"/>
<feature type="domain" description="Guanylate cyclase" evidence="3">
    <location>
        <begin position="554"/>
        <end position="686"/>
    </location>
</feature>
<proteinExistence type="predicted"/>
<dbReference type="SUPFAM" id="SSF55073">
    <property type="entry name" value="Nucleotide cyclase"/>
    <property type="match status" value="1"/>
</dbReference>
<sequence length="737" mass="82935">MEARRASNDNISVRTTRERDRDRDRERERDRDRDRDPYGGAATPPQYPTSEYRDRERERDRIDRDRGDRGDRGDRRDLGVRAGGRELNNGYNNKDNTRERDARRPSTASSAAEGLEREPPTMASSAVALNKHQSKIVMHMTPRRSSVTAKSVLQPAEFFNYTSFGGKNHFTLMRDETTIGRNNNNHIVLNDPKISKYHACVIKKQIDGDRHAYYIKDKNSANGVRVNAINIIPDTLHRLQDGDKVALGIIVLTFIDEHMAGDVTPASAGPSGPPTRASWYDTMPSLNRASRHQSMYLTKEAEDNVKLVTILPSESKYEETVTISAEIQDEDIDFRPLSEVTDGNTMKEDYEKLRLAYELSKMSLTNDITPLLAKSLDLMFEILPIDRGVVLLVDETTGNLVTHYVKVRPGSAQEGKEILLSSTILRRVFDTRISLISRDATEDPSLGMAASVRYGQIRSVICVPLIAHAQVHGILHLDSRDKLNSSFSSKDLSLVKAISNQTAMAIENMILMQEVETKARITEQLSRFLPPHVVEKMADRGGLIQRSGKEMVGTIVFVDIRGFTNLSESLSPGEVVNMLNDYFERLVRVVFKYEGIVDKYIGDALMAVFGTLDEEVDSEYRSVATAMEYIETMREMNEERERRGKEPIRVGVGVNTGNLLAGFIGCAQRLEYTCIGDAVNTASRMCDAAQSNQVLISEDTYLAVKDWVTVEPVGPRRFKGKKNEVMIYQVLSIIPRD</sequence>
<dbReference type="PANTHER" id="PTHR43081:SF1">
    <property type="entry name" value="ADENYLATE CYCLASE, TERMINAL-DIFFERENTIATION SPECIFIC"/>
    <property type="match status" value="1"/>
</dbReference>
<dbReference type="InterPro" id="IPR008984">
    <property type="entry name" value="SMAD_FHA_dom_sf"/>
</dbReference>
<feature type="domain" description="FHA" evidence="2">
    <location>
        <begin position="177"/>
        <end position="231"/>
    </location>
</feature>
<dbReference type="PANTHER" id="PTHR43081">
    <property type="entry name" value="ADENYLATE CYCLASE, TERMINAL-DIFFERENTIATION SPECIFIC-RELATED"/>
    <property type="match status" value="1"/>
</dbReference>
<comment type="caution">
    <text evidence="4">The sequence shown here is derived from an EMBL/GenBank/DDBJ whole genome shotgun (WGS) entry which is preliminary data.</text>
</comment>
<dbReference type="InterPro" id="IPR001054">
    <property type="entry name" value="A/G_cyclase"/>
</dbReference>
<evidence type="ECO:0000259" key="2">
    <source>
        <dbReference type="PROSITE" id="PS50006"/>
    </source>
</evidence>
<dbReference type="Pfam" id="PF00498">
    <property type="entry name" value="FHA"/>
    <property type="match status" value="1"/>
</dbReference>
<dbReference type="SMART" id="SM00065">
    <property type="entry name" value="GAF"/>
    <property type="match status" value="1"/>
</dbReference>
<dbReference type="InterPro" id="IPR029787">
    <property type="entry name" value="Nucleotide_cyclase"/>
</dbReference>
<dbReference type="InterPro" id="IPR003018">
    <property type="entry name" value="GAF"/>
</dbReference>
<dbReference type="GO" id="GO:0035556">
    <property type="term" value="P:intracellular signal transduction"/>
    <property type="evidence" value="ECO:0007669"/>
    <property type="project" value="InterPro"/>
</dbReference>
<dbReference type="InterPro" id="IPR029016">
    <property type="entry name" value="GAF-like_dom_sf"/>
</dbReference>
<dbReference type="AlphaFoldDB" id="A0A507FBH3"/>
<evidence type="ECO:0008006" key="6">
    <source>
        <dbReference type="Google" id="ProtNLM"/>
    </source>
</evidence>
<dbReference type="Pfam" id="PF13185">
    <property type="entry name" value="GAF_2"/>
    <property type="match status" value="1"/>
</dbReference>
<reference evidence="4 5" key="1">
    <citation type="journal article" date="2019" name="Sci. Rep.">
        <title>Comparative genomics of chytrid fungi reveal insights into the obligate biotrophic and pathogenic lifestyle of Synchytrium endobioticum.</title>
        <authorList>
            <person name="van de Vossenberg B.T.L.H."/>
            <person name="Warris S."/>
            <person name="Nguyen H.D.T."/>
            <person name="van Gent-Pelzer M.P.E."/>
            <person name="Joly D.L."/>
            <person name="van de Geest H.C."/>
            <person name="Bonants P.J.M."/>
            <person name="Smith D.S."/>
            <person name="Levesque C.A."/>
            <person name="van der Lee T.A.J."/>
        </authorList>
    </citation>
    <scope>NUCLEOTIDE SEQUENCE [LARGE SCALE GENOMIC DNA]</scope>
    <source>
        <strain evidence="4 5">CBS 675.73</strain>
    </source>
</reference>
<dbReference type="GO" id="GO:0009190">
    <property type="term" value="P:cyclic nucleotide biosynthetic process"/>
    <property type="evidence" value="ECO:0007669"/>
    <property type="project" value="InterPro"/>
</dbReference>
<dbReference type="PROSITE" id="PS50006">
    <property type="entry name" value="FHA_DOMAIN"/>
    <property type="match status" value="1"/>
</dbReference>
<gene>
    <name evidence="4" type="ORF">CcCBS67573_g05249</name>
</gene>
<feature type="compositionally biased region" description="Basic and acidic residues" evidence="1">
    <location>
        <begin position="95"/>
        <end position="104"/>
    </location>
</feature>
<evidence type="ECO:0000313" key="5">
    <source>
        <dbReference type="Proteomes" id="UP000320333"/>
    </source>
</evidence>
<name>A0A507FBH3_9FUNG</name>
<evidence type="ECO:0000256" key="1">
    <source>
        <dbReference type="SAM" id="MobiDB-lite"/>
    </source>
</evidence>
<dbReference type="SMART" id="SM00240">
    <property type="entry name" value="FHA"/>
    <property type="match status" value="1"/>
</dbReference>
<dbReference type="SUPFAM" id="SSF55781">
    <property type="entry name" value="GAF domain-like"/>
    <property type="match status" value="1"/>
</dbReference>
<dbReference type="Gene3D" id="3.30.450.40">
    <property type="match status" value="1"/>
</dbReference>
<dbReference type="Pfam" id="PF00211">
    <property type="entry name" value="Guanylate_cyc"/>
    <property type="match status" value="1"/>
</dbReference>
<organism evidence="4 5">
    <name type="scientific">Chytriomyces confervae</name>
    <dbReference type="NCBI Taxonomy" id="246404"/>
    <lineage>
        <taxon>Eukaryota</taxon>
        <taxon>Fungi</taxon>
        <taxon>Fungi incertae sedis</taxon>
        <taxon>Chytridiomycota</taxon>
        <taxon>Chytridiomycota incertae sedis</taxon>
        <taxon>Chytridiomycetes</taxon>
        <taxon>Chytridiales</taxon>
        <taxon>Chytriomycetaceae</taxon>
        <taxon>Chytriomyces</taxon>
    </lineage>
</organism>
<dbReference type="InterPro" id="IPR000253">
    <property type="entry name" value="FHA_dom"/>
</dbReference>
<dbReference type="PROSITE" id="PS50125">
    <property type="entry name" value="GUANYLATE_CYCLASE_2"/>
    <property type="match status" value="1"/>
</dbReference>
<feature type="compositionally biased region" description="Basic and acidic residues" evidence="1">
    <location>
        <begin position="51"/>
        <end position="79"/>
    </location>
</feature>
<evidence type="ECO:0000313" key="4">
    <source>
        <dbReference type="EMBL" id="TPX73482.1"/>
    </source>
</evidence>
<dbReference type="SUPFAM" id="SSF49879">
    <property type="entry name" value="SMAD/FHA domain"/>
    <property type="match status" value="1"/>
</dbReference>
<protein>
    <recommendedName>
        <fullName evidence="6">Adenylate cyclase</fullName>
    </recommendedName>
</protein>
<dbReference type="SMART" id="SM00044">
    <property type="entry name" value="CYCc"/>
    <property type="match status" value="1"/>
</dbReference>
<dbReference type="Gene3D" id="3.30.70.1230">
    <property type="entry name" value="Nucleotide cyclase"/>
    <property type="match status" value="1"/>
</dbReference>
<dbReference type="Gene3D" id="2.60.200.20">
    <property type="match status" value="1"/>
</dbReference>
<keyword evidence="5" id="KW-1185">Reference proteome</keyword>
<dbReference type="EMBL" id="QEAP01000183">
    <property type="protein sequence ID" value="TPX73482.1"/>
    <property type="molecule type" value="Genomic_DNA"/>
</dbReference>
<dbReference type="CDD" id="cd00060">
    <property type="entry name" value="FHA"/>
    <property type="match status" value="1"/>
</dbReference>
<feature type="region of interest" description="Disordered" evidence="1">
    <location>
        <begin position="1"/>
        <end position="126"/>
    </location>
</feature>